<comment type="caution">
    <text evidence="2">The sequence shown here is derived from an EMBL/GenBank/DDBJ whole genome shotgun (WGS) entry which is preliminary data.</text>
</comment>
<evidence type="ECO:0000256" key="1">
    <source>
        <dbReference type="SAM" id="SignalP"/>
    </source>
</evidence>
<keyword evidence="1" id="KW-0732">Signal</keyword>
<reference evidence="2 3" key="1">
    <citation type="journal article" date="2020" name="ISME J.">
        <title>Uncovering the hidden diversity of litter-decomposition mechanisms in mushroom-forming fungi.</title>
        <authorList>
            <person name="Floudas D."/>
            <person name="Bentzer J."/>
            <person name="Ahren D."/>
            <person name="Johansson T."/>
            <person name="Persson P."/>
            <person name="Tunlid A."/>
        </authorList>
    </citation>
    <scope>NUCLEOTIDE SEQUENCE [LARGE SCALE GENOMIC DNA]</scope>
    <source>
        <strain evidence="2 3">CBS 406.79</strain>
    </source>
</reference>
<organism evidence="2 3">
    <name type="scientific">Collybiopsis confluens</name>
    <dbReference type="NCBI Taxonomy" id="2823264"/>
    <lineage>
        <taxon>Eukaryota</taxon>
        <taxon>Fungi</taxon>
        <taxon>Dikarya</taxon>
        <taxon>Basidiomycota</taxon>
        <taxon>Agaricomycotina</taxon>
        <taxon>Agaricomycetes</taxon>
        <taxon>Agaricomycetidae</taxon>
        <taxon>Agaricales</taxon>
        <taxon>Marasmiineae</taxon>
        <taxon>Omphalotaceae</taxon>
        <taxon>Collybiopsis</taxon>
    </lineage>
</organism>
<evidence type="ECO:0000313" key="2">
    <source>
        <dbReference type="EMBL" id="KAF5392738.1"/>
    </source>
</evidence>
<dbReference type="AlphaFoldDB" id="A0A8H5MG27"/>
<name>A0A8H5MG27_9AGAR</name>
<protein>
    <submittedName>
        <fullName evidence="2">Uncharacterized protein</fullName>
    </submittedName>
</protein>
<proteinExistence type="predicted"/>
<gene>
    <name evidence="2" type="ORF">D9757_000875</name>
</gene>
<feature type="signal peptide" evidence="1">
    <location>
        <begin position="1"/>
        <end position="21"/>
    </location>
</feature>
<dbReference type="Proteomes" id="UP000518752">
    <property type="component" value="Unassembled WGS sequence"/>
</dbReference>
<accession>A0A8H5MG27</accession>
<sequence>MQLLSSIVVLSTILFVQNSRAAPRPQLSYVAFGIDGEVPEPLNPDPSATEWVVPIGTDAAGDKTTYLFNEVATLVTDGPSGTITTHTTETGTLVASASGFTLSVITTNFQGLKGAEAECHYTAADSGVCVQNLHGEGDLLTLSFGGSAKTHTLPILTVSPTVTAA</sequence>
<dbReference type="EMBL" id="JAACJN010000004">
    <property type="protein sequence ID" value="KAF5392738.1"/>
    <property type="molecule type" value="Genomic_DNA"/>
</dbReference>
<feature type="chain" id="PRO_5034060052" evidence="1">
    <location>
        <begin position="22"/>
        <end position="165"/>
    </location>
</feature>
<keyword evidence="3" id="KW-1185">Reference proteome</keyword>
<dbReference type="OrthoDB" id="3088268at2759"/>
<evidence type="ECO:0000313" key="3">
    <source>
        <dbReference type="Proteomes" id="UP000518752"/>
    </source>
</evidence>